<keyword evidence="2" id="KW-1185">Reference proteome</keyword>
<organism evidence="1 2">
    <name type="scientific">Lactarius akahatsu</name>
    <dbReference type="NCBI Taxonomy" id="416441"/>
    <lineage>
        <taxon>Eukaryota</taxon>
        <taxon>Fungi</taxon>
        <taxon>Dikarya</taxon>
        <taxon>Basidiomycota</taxon>
        <taxon>Agaricomycotina</taxon>
        <taxon>Agaricomycetes</taxon>
        <taxon>Russulales</taxon>
        <taxon>Russulaceae</taxon>
        <taxon>Lactarius</taxon>
    </lineage>
</organism>
<proteinExistence type="predicted"/>
<reference evidence="1" key="1">
    <citation type="submission" date="2022-01" db="EMBL/GenBank/DDBJ databases">
        <title>Comparative genomics reveals a dynamic genome evolution in the ectomycorrhizal milk-cap (Lactarius) mushrooms.</title>
        <authorList>
            <consortium name="DOE Joint Genome Institute"/>
            <person name="Lebreton A."/>
            <person name="Tang N."/>
            <person name="Kuo A."/>
            <person name="LaButti K."/>
            <person name="Drula E."/>
            <person name="Barry K."/>
            <person name="Clum A."/>
            <person name="Lipzen A."/>
            <person name="Mousain D."/>
            <person name="Ng V."/>
            <person name="Wang R."/>
            <person name="Wang X."/>
            <person name="Dai Y."/>
            <person name="Henrissat B."/>
            <person name="Grigoriev I.V."/>
            <person name="Guerin-Laguette A."/>
            <person name="Yu F."/>
            <person name="Martin F.M."/>
        </authorList>
    </citation>
    <scope>NUCLEOTIDE SEQUENCE</scope>
    <source>
        <strain evidence="1">QP</strain>
    </source>
</reference>
<comment type="caution">
    <text evidence="1">The sequence shown here is derived from an EMBL/GenBank/DDBJ whole genome shotgun (WGS) entry which is preliminary data.</text>
</comment>
<dbReference type="EMBL" id="JAKELL010000039">
    <property type="protein sequence ID" value="KAH8989083.1"/>
    <property type="molecule type" value="Genomic_DNA"/>
</dbReference>
<protein>
    <submittedName>
        <fullName evidence="1">Uncharacterized protein</fullName>
    </submittedName>
</protein>
<gene>
    <name evidence="1" type="ORF">EDB92DRAFT_901038</name>
</gene>
<accession>A0AAD4LCW8</accession>
<evidence type="ECO:0000313" key="2">
    <source>
        <dbReference type="Proteomes" id="UP001201163"/>
    </source>
</evidence>
<evidence type="ECO:0000313" key="1">
    <source>
        <dbReference type="EMBL" id="KAH8989083.1"/>
    </source>
</evidence>
<sequence length="122" mass="12898">MCKETDPSLYIANANIDNVQIRHSQQPVRSVGCPSLARSCARSDPALFIVAHEADITQGPQAARTADSLEVFINVDGKGGSRIREGLLKWGGNVRGEHDDVWGRQAIATAVAGGANVGLAHP</sequence>
<dbReference type="AlphaFoldDB" id="A0AAD4LCW8"/>
<dbReference type="Proteomes" id="UP001201163">
    <property type="component" value="Unassembled WGS sequence"/>
</dbReference>
<name>A0AAD4LCW8_9AGAM</name>